<comment type="function">
    <text evidence="3">Catalyzes the interconversion of methylthioribose-1-phosphate (MTR-1-P) into methylthioribulose-1-phosphate (MTRu-1-P).</text>
</comment>
<dbReference type="NCBIfam" id="NF004326">
    <property type="entry name" value="PRK05720.1"/>
    <property type="match status" value="1"/>
</dbReference>
<name>A0A4R6BDY2_9STAP</name>
<dbReference type="UniPathway" id="UPA00904">
    <property type="reaction ID" value="UER00874"/>
</dbReference>
<feature type="active site" description="Proton donor" evidence="3">
    <location>
        <position position="227"/>
    </location>
</feature>
<dbReference type="InterPro" id="IPR011559">
    <property type="entry name" value="Initiation_fac_2B_a/b/d"/>
</dbReference>
<dbReference type="PANTHER" id="PTHR43475:SF1">
    <property type="entry name" value="METHYLTHIORIBOSE-1-PHOSPHATE ISOMERASE"/>
    <property type="match status" value="1"/>
</dbReference>
<dbReference type="NCBIfam" id="TIGR00512">
    <property type="entry name" value="salvage_mtnA"/>
    <property type="match status" value="1"/>
</dbReference>
<dbReference type="EC" id="5.3.1.23" evidence="3"/>
<feature type="binding site" evidence="3">
    <location>
        <position position="84"/>
    </location>
    <ligand>
        <name>substrate</name>
    </ligand>
</feature>
<reference evidence="4 5" key="1">
    <citation type="submission" date="2019-01" db="EMBL/GenBank/DDBJ databases">
        <title>Draft genome sequences of the type strains of six Macrococcus species.</title>
        <authorList>
            <person name="Mazhar S."/>
            <person name="Altermann E."/>
            <person name="Hill C."/>
            <person name="Mcauliffe O."/>
        </authorList>
    </citation>
    <scope>NUCLEOTIDE SEQUENCE [LARGE SCALE GENOMIC DNA]</scope>
    <source>
        <strain evidence="4 5">CCM4811</strain>
    </source>
</reference>
<evidence type="ECO:0000256" key="3">
    <source>
        <dbReference type="HAMAP-Rule" id="MF_01678"/>
    </source>
</evidence>
<dbReference type="NCBIfam" id="TIGR00524">
    <property type="entry name" value="eIF-2B_rel"/>
    <property type="match status" value="1"/>
</dbReference>
<dbReference type="RefSeq" id="WP_133431853.1">
    <property type="nucleotide sequence ID" value="NZ_SCWA01000008.1"/>
</dbReference>
<dbReference type="InterPro" id="IPR037171">
    <property type="entry name" value="NagB/RpiA_transferase-like"/>
</dbReference>
<organism evidence="4 5">
    <name type="scientific">Macrococcus brunensis</name>
    <dbReference type="NCBI Taxonomy" id="198483"/>
    <lineage>
        <taxon>Bacteria</taxon>
        <taxon>Bacillati</taxon>
        <taxon>Bacillota</taxon>
        <taxon>Bacilli</taxon>
        <taxon>Bacillales</taxon>
        <taxon>Staphylococcaceae</taxon>
        <taxon>Macrococcus</taxon>
    </lineage>
</organism>
<keyword evidence="3" id="KW-0486">Methionine biosynthesis</keyword>
<accession>A0A4R6BDY2</accession>
<sequence length="338" mass="37230">MKTISYKDGKLTLLDQTQLPHQTTYITYTEHEKIARAIEDMVVRGAPAIGITAAYGVAVGAREYQRGSFKEHMTRVIERLQHTRPTAVNLHWALKRVHAVVTDHPAETIQALEQEAERIFEEDQAINLAIGQHLKRLVTESSAFLIHCNPGRLATSDYGTATAPFYLAHVEGVKFKVYSDETRPRLQGALTAYELSEAGIDVTVITDSTAATLMQQGKITAVFVGCDRVAANGDVVNKIGTLPLAIAAHYFKVPFYVAAPTPTFDLTIEDGSHIPIEERHATEVTHIREQPVTIEGTVYNPAFDVTPAALITGIVTEHGEIEPTYEAIKNLFSKGEKE</sequence>
<comment type="similarity">
    <text evidence="3">Belongs to the EIF-2B alpha/beta/delta subunits family. MtnA subfamily.</text>
</comment>
<dbReference type="PANTHER" id="PTHR43475">
    <property type="entry name" value="METHYLTHIORIBOSE-1-PHOSPHATE ISOMERASE"/>
    <property type="match status" value="1"/>
</dbReference>
<dbReference type="Proteomes" id="UP000295310">
    <property type="component" value="Unassembled WGS sequence"/>
</dbReference>
<dbReference type="InterPro" id="IPR000649">
    <property type="entry name" value="IF-2B-related"/>
</dbReference>
<keyword evidence="5" id="KW-1185">Reference proteome</keyword>
<dbReference type="InterPro" id="IPR005251">
    <property type="entry name" value="IF-M1Pi"/>
</dbReference>
<comment type="pathway">
    <text evidence="3">Amino-acid biosynthesis; L-methionine biosynthesis via salvage pathway; L-methionine from S-methyl-5-thio-alpha-D-ribose 1-phosphate: step 1/6.</text>
</comment>
<dbReference type="Gene3D" id="1.20.120.420">
    <property type="entry name" value="translation initiation factor eif-2b, domain 1"/>
    <property type="match status" value="1"/>
</dbReference>
<dbReference type="InterPro" id="IPR042529">
    <property type="entry name" value="IF_2B-like_C"/>
</dbReference>
<dbReference type="FunFam" id="3.40.50.10470:FF:000006">
    <property type="entry name" value="Methylthioribose-1-phosphate isomerase"/>
    <property type="match status" value="1"/>
</dbReference>
<dbReference type="EMBL" id="SCWA01000008">
    <property type="protein sequence ID" value="TDL97938.1"/>
    <property type="molecule type" value="Genomic_DNA"/>
</dbReference>
<evidence type="ECO:0000313" key="4">
    <source>
        <dbReference type="EMBL" id="TDL97938.1"/>
    </source>
</evidence>
<comment type="catalytic activity">
    <reaction evidence="2 3">
        <text>5-(methylsulfanyl)-alpha-D-ribose 1-phosphate = 5-(methylsulfanyl)-D-ribulose 1-phosphate</text>
        <dbReference type="Rhea" id="RHEA:19989"/>
        <dbReference type="ChEBI" id="CHEBI:58533"/>
        <dbReference type="ChEBI" id="CHEBI:58548"/>
        <dbReference type="EC" id="5.3.1.23"/>
    </reaction>
</comment>
<dbReference type="Gene3D" id="3.40.50.10470">
    <property type="entry name" value="Translation initiation factor eif-2b, domain 2"/>
    <property type="match status" value="1"/>
</dbReference>
<dbReference type="OrthoDB" id="9803436at2"/>
<dbReference type="GO" id="GO:0046523">
    <property type="term" value="F:S-methyl-5-thioribose-1-phosphate isomerase activity"/>
    <property type="evidence" value="ECO:0007669"/>
    <property type="project" value="UniProtKB-UniRule"/>
</dbReference>
<dbReference type="Pfam" id="PF01008">
    <property type="entry name" value="IF-2B"/>
    <property type="match status" value="1"/>
</dbReference>
<dbReference type="HAMAP" id="MF_01678">
    <property type="entry name" value="Salvage_MtnA"/>
    <property type="match status" value="1"/>
</dbReference>
<proteinExistence type="inferred from homology"/>
<evidence type="ECO:0000313" key="5">
    <source>
        <dbReference type="Proteomes" id="UP000295310"/>
    </source>
</evidence>
<evidence type="ECO:0000256" key="2">
    <source>
        <dbReference type="ARBA" id="ARBA00052401"/>
    </source>
</evidence>
<keyword evidence="3" id="KW-0028">Amino-acid biosynthesis</keyword>
<gene>
    <name evidence="3 4" type="primary">mtnA</name>
    <name evidence="4" type="ORF">ERX27_05615</name>
</gene>
<feature type="site" description="Transition state stabilizer" evidence="3">
    <location>
        <position position="148"/>
    </location>
</feature>
<evidence type="ECO:0000256" key="1">
    <source>
        <dbReference type="ARBA" id="ARBA00023235"/>
    </source>
</evidence>
<protein>
    <recommendedName>
        <fullName evidence="3">Methylthioribose-1-phosphate isomerase</fullName>
        <shortName evidence="3">M1Pi</shortName>
        <shortName evidence="3">MTR-1-P isomerase</shortName>
        <ecNumber evidence="3">5.3.1.23</ecNumber>
    </recommendedName>
    <alternativeName>
        <fullName evidence="3">S-methyl-5-thioribose-1-phosphate isomerase</fullName>
    </alternativeName>
</protein>
<keyword evidence="1 3" id="KW-0413">Isomerase</keyword>
<feature type="binding site" evidence="3">
    <location>
        <position position="187"/>
    </location>
    <ligand>
        <name>substrate</name>
    </ligand>
</feature>
<dbReference type="AlphaFoldDB" id="A0A4R6BDY2"/>
<dbReference type="GO" id="GO:0019509">
    <property type="term" value="P:L-methionine salvage from methylthioadenosine"/>
    <property type="evidence" value="ECO:0007669"/>
    <property type="project" value="UniProtKB-UniRule"/>
</dbReference>
<dbReference type="FunFam" id="1.20.120.420:FF:000003">
    <property type="entry name" value="Methylthioribose-1-phosphate isomerase"/>
    <property type="match status" value="1"/>
</dbReference>
<feature type="binding site" evidence="3">
    <location>
        <begin position="44"/>
        <end position="46"/>
    </location>
    <ligand>
        <name>substrate</name>
    </ligand>
</feature>
<comment type="caution">
    <text evidence="4">The sequence shown here is derived from an EMBL/GenBank/DDBJ whole genome shotgun (WGS) entry which is preliminary data.</text>
</comment>
<dbReference type="SUPFAM" id="SSF100950">
    <property type="entry name" value="NagB/RpiA/CoA transferase-like"/>
    <property type="match status" value="1"/>
</dbReference>
<dbReference type="InterPro" id="IPR027363">
    <property type="entry name" value="M1Pi_N"/>
</dbReference>
<feature type="binding site" evidence="3">
    <location>
        <begin position="237"/>
        <end position="238"/>
    </location>
    <ligand>
        <name>substrate</name>
    </ligand>
</feature>